<name>A0A6G0QQ67_9STRA</name>
<proteinExistence type="predicted"/>
<organism evidence="1 2">
    <name type="scientific">Phytophthora fragariae</name>
    <dbReference type="NCBI Taxonomy" id="53985"/>
    <lineage>
        <taxon>Eukaryota</taxon>
        <taxon>Sar</taxon>
        <taxon>Stramenopiles</taxon>
        <taxon>Oomycota</taxon>
        <taxon>Peronosporomycetes</taxon>
        <taxon>Peronosporales</taxon>
        <taxon>Peronosporaceae</taxon>
        <taxon>Phytophthora</taxon>
    </lineage>
</organism>
<dbReference type="PANTHER" id="PTHR33939:SF1">
    <property type="entry name" value="DUF4371 DOMAIN-CONTAINING PROTEIN"/>
    <property type="match status" value="1"/>
</dbReference>
<reference evidence="1 2" key="1">
    <citation type="submission" date="2018-09" db="EMBL/GenBank/DDBJ databases">
        <title>Genomic investigation of the strawberry pathogen Phytophthora fragariae indicates pathogenicity is determined by transcriptional variation in three key races.</title>
        <authorList>
            <person name="Adams T.M."/>
            <person name="Armitage A.D."/>
            <person name="Sobczyk M.K."/>
            <person name="Bates H.J."/>
            <person name="Dunwell J.M."/>
            <person name="Nellist C.F."/>
            <person name="Harrison R.J."/>
        </authorList>
    </citation>
    <scope>NUCLEOTIDE SEQUENCE [LARGE SCALE GENOMIC DNA]</scope>
    <source>
        <strain evidence="1 2">NOV-77</strain>
    </source>
</reference>
<comment type="caution">
    <text evidence="1">The sequence shown here is derived from an EMBL/GenBank/DDBJ whole genome shotgun (WGS) entry which is preliminary data.</text>
</comment>
<accession>A0A6G0QQ67</accession>
<dbReference type="Gene3D" id="3.30.420.10">
    <property type="entry name" value="Ribonuclease H-like superfamily/Ribonuclease H"/>
    <property type="match status" value="1"/>
</dbReference>
<sequence length="151" mass="17038">MAGASYNKNQINPAPNSRTLKEDIQVWLEDDEIWYDSSLTKAELMMLVRANKPTPIYRATEIAVPYGHLPIELIWADIKGRIADDPASDMAELRGKIEAGFDSLESKTWTNAYQHAQKYEQLYMAMVDECELVSDEEVSEADDDADGSDCE</sequence>
<dbReference type="Proteomes" id="UP000486351">
    <property type="component" value="Unassembled WGS sequence"/>
</dbReference>
<protein>
    <submittedName>
        <fullName evidence="1">Uncharacterized protein</fullName>
    </submittedName>
</protein>
<evidence type="ECO:0000313" key="1">
    <source>
        <dbReference type="EMBL" id="KAE9297563.1"/>
    </source>
</evidence>
<dbReference type="EMBL" id="QXFY01002432">
    <property type="protein sequence ID" value="KAE9297563.1"/>
    <property type="molecule type" value="Genomic_DNA"/>
</dbReference>
<gene>
    <name evidence="1" type="ORF">PF008_g23708</name>
</gene>
<evidence type="ECO:0000313" key="2">
    <source>
        <dbReference type="Proteomes" id="UP000486351"/>
    </source>
</evidence>
<dbReference type="InterPro" id="IPR036397">
    <property type="entry name" value="RNaseH_sf"/>
</dbReference>
<dbReference type="GO" id="GO:0003676">
    <property type="term" value="F:nucleic acid binding"/>
    <property type="evidence" value="ECO:0007669"/>
    <property type="project" value="InterPro"/>
</dbReference>
<dbReference type="PANTHER" id="PTHR33939">
    <property type="entry name" value="PROTEIN CBG22215"/>
    <property type="match status" value="1"/>
</dbReference>
<dbReference type="AlphaFoldDB" id="A0A6G0QQ67"/>